<feature type="region of interest" description="Disordered" evidence="1">
    <location>
        <begin position="173"/>
        <end position="195"/>
    </location>
</feature>
<proteinExistence type="predicted"/>
<sequence>MTVADSAISAMRIFDIGSELSDEPQPRVTYRDKRRSRSRREREPVVTSTVVATKSDASSTASKPFAQGAQIDSNLLRPSPPEELPASGSDEEISRNHIKWLKRSRHFLGLASTRPGWVLRGLGGSLSTVSGIQSLMKKHSERKQCADPGSLLHTAEAMRTRAYEKLLRHKRQNDLAKAQTSDLRTPTNTYAQYHI</sequence>
<name>A0A2G5HE90_CERBT</name>
<dbReference type="Proteomes" id="UP000230605">
    <property type="component" value="Chromosome 9"/>
</dbReference>
<gene>
    <name evidence="2" type="ORF">CB0940_11229</name>
</gene>
<evidence type="ECO:0000313" key="3">
    <source>
        <dbReference type="Proteomes" id="UP000230605"/>
    </source>
</evidence>
<accession>A0A2G5HE90</accession>
<feature type="region of interest" description="Disordered" evidence="1">
    <location>
        <begin position="15"/>
        <end position="91"/>
    </location>
</feature>
<evidence type="ECO:0000313" key="2">
    <source>
        <dbReference type="EMBL" id="PIA90815.1"/>
    </source>
</evidence>
<feature type="compositionally biased region" description="Low complexity" evidence="1">
    <location>
        <begin position="45"/>
        <end position="63"/>
    </location>
</feature>
<protein>
    <submittedName>
        <fullName evidence="2">Uncharacterized protein</fullName>
    </submittedName>
</protein>
<organism evidence="2 3">
    <name type="scientific">Cercospora beticola</name>
    <name type="common">Sugarbeet leaf spot fungus</name>
    <dbReference type="NCBI Taxonomy" id="122368"/>
    <lineage>
        <taxon>Eukaryota</taxon>
        <taxon>Fungi</taxon>
        <taxon>Dikarya</taxon>
        <taxon>Ascomycota</taxon>
        <taxon>Pezizomycotina</taxon>
        <taxon>Dothideomycetes</taxon>
        <taxon>Dothideomycetidae</taxon>
        <taxon>Mycosphaerellales</taxon>
        <taxon>Mycosphaerellaceae</taxon>
        <taxon>Cercospora</taxon>
    </lineage>
</organism>
<feature type="compositionally biased region" description="Polar residues" evidence="1">
    <location>
        <begin position="178"/>
        <end position="195"/>
    </location>
</feature>
<dbReference type="AlphaFoldDB" id="A0A2G5HE90"/>
<dbReference type="EMBL" id="LKMD01000107">
    <property type="protein sequence ID" value="PIA90815.1"/>
    <property type="molecule type" value="Genomic_DNA"/>
</dbReference>
<comment type="caution">
    <text evidence="2">The sequence shown here is derived from an EMBL/GenBank/DDBJ whole genome shotgun (WGS) entry which is preliminary data.</text>
</comment>
<evidence type="ECO:0000256" key="1">
    <source>
        <dbReference type="SAM" id="MobiDB-lite"/>
    </source>
</evidence>
<dbReference type="OrthoDB" id="67027at2759"/>
<reference evidence="2 3" key="1">
    <citation type="submission" date="2015-10" db="EMBL/GenBank/DDBJ databases">
        <title>The cercosporin biosynthetic gene cluster was horizontally transferred to several fungal lineages and shown to be expanded in Cercospora beticola based on microsynteny with recipient genomes.</title>
        <authorList>
            <person name="De Jonge R."/>
            <person name="Ebert M.K."/>
            <person name="Suttle J.C."/>
            <person name="Jurick Ii W.M."/>
            <person name="Secor G.A."/>
            <person name="Thomma B.P."/>
            <person name="Van De Peer Y."/>
            <person name="Bolton M.D."/>
        </authorList>
    </citation>
    <scope>NUCLEOTIDE SEQUENCE [LARGE SCALE GENOMIC DNA]</scope>
    <source>
        <strain evidence="2 3">09-40</strain>
    </source>
</reference>